<keyword evidence="2" id="KW-1185">Reference proteome</keyword>
<proteinExistence type="predicted"/>
<organism evidence="1 2">
    <name type="scientific">Brenneria goodwinii</name>
    <dbReference type="NCBI Taxonomy" id="1109412"/>
    <lineage>
        <taxon>Bacteria</taxon>
        <taxon>Pseudomonadati</taxon>
        <taxon>Pseudomonadota</taxon>
        <taxon>Gammaproteobacteria</taxon>
        <taxon>Enterobacterales</taxon>
        <taxon>Pectobacteriaceae</taxon>
        <taxon>Brenneria</taxon>
    </lineage>
</organism>
<evidence type="ECO:0000313" key="2">
    <source>
        <dbReference type="Proteomes" id="UP000044377"/>
    </source>
</evidence>
<accession>A0A0G4JWN5</accession>
<evidence type="ECO:0000313" key="1">
    <source>
        <dbReference type="EMBL" id="CPR17771.1"/>
    </source>
</evidence>
<protein>
    <submittedName>
        <fullName evidence="1">Uncharacterized protein</fullName>
    </submittedName>
</protein>
<dbReference type="Proteomes" id="UP000044377">
    <property type="component" value="Unassembled WGS sequence"/>
</dbReference>
<dbReference type="STRING" id="1109412.BN1221_02841"/>
<sequence>MINTSQEYSVVGCMFVSSRKKEGKTDGSTQRFIHVLIFMAL</sequence>
<dbReference type="AlphaFoldDB" id="A0A0G4JWN5"/>
<name>A0A0G4JWN5_9GAMM</name>
<reference evidence="2" key="1">
    <citation type="submission" date="2015-01" db="EMBL/GenBank/DDBJ databases">
        <authorList>
            <person name="Paterson Steve"/>
        </authorList>
    </citation>
    <scope>NUCLEOTIDE SEQUENCE [LARGE SCALE GENOMIC DNA]</scope>
    <source>
        <strain evidence="2">OBR1</strain>
    </source>
</reference>
<gene>
    <name evidence="1" type="ORF">BN1221_02841</name>
</gene>
<dbReference type="EMBL" id="CGIG01000001">
    <property type="protein sequence ID" value="CPR17771.1"/>
    <property type="molecule type" value="Genomic_DNA"/>
</dbReference>